<gene>
    <name evidence="9" type="ORF">GP486_006595</name>
</gene>
<keyword evidence="3" id="KW-0285">Flavoprotein</keyword>
<keyword evidence="4 6" id="KW-0274">FAD</keyword>
<keyword evidence="5" id="KW-0560">Oxidoreductase</keyword>
<protein>
    <recommendedName>
        <fullName evidence="8">FAD dependent oxidoreductase domain-containing protein</fullName>
    </recommendedName>
</protein>
<dbReference type="GO" id="GO:0019478">
    <property type="term" value="P:D-amino acid catabolic process"/>
    <property type="evidence" value="ECO:0007669"/>
    <property type="project" value="TreeGrafter"/>
</dbReference>
<dbReference type="PIRSF" id="PIRSF000189">
    <property type="entry name" value="D-aa_oxidase"/>
    <property type="match status" value="1"/>
</dbReference>
<dbReference type="InterPro" id="IPR006076">
    <property type="entry name" value="FAD-dep_OxRdtase"/>
</dbReference>
<dbReference type="SUPFAM" id="SSF51971">
    <property type="entry name" value="Nucleotide-binding domain"/>
    <property type="match status" value="1"/>
</dbReference>
<reference evidence="9" key="1">
    <citation type="submission" date="2021-03" db="EMBL/GenBank/DDBJ databases">
        <title>Comparative genomics and phylogenomic investigation of the class Geoglossomycetes provide insights into ecological specialization and systematics.</title>
        <authorList>
            <person name="Melie T."/>
            <person name="Pirro S."/>
            <person name="Miller A.N."/>
            <person name="Quandt A."/>
        </authorList>
    </citation>
    <scope>NUCLEOTIDE SEQUENCE</scope>
    <source>
        <strain evidence="9">CAQ_001_2017</strain>
    </source>
</reference>
<dbReference type="Gene3D" id="3.30.9.10">
    <property type="entry name" value="D-Amino Acid Oxidase, subunit A, domain 2"/>
    <property type="match status" value="1"/>
</dbReference>
<sequence length="418" mass="45017">MSLLSEGISAAPSPLQKPTPTSPRVLVIGGGVVGLSTAWLLLDQGFKVTILADEWTGISSQAAGALWKCLPLECGPQAVMDNLDTNQRYTLESYKVYSAAAAIPELQKIVEMRPCTIVTTDTIDDNIVMSKKLEWIKESNIPGFRRGSELFKEYGINTEHAGGLVEAYEYMAPVINVDNALTFLMDLVQSKGALLKTGAVKGDLLDQEFQLLKDHQADAIINAMGLGAHEAAADPNVYGLHGALLRVINDGTDFPIVQNAMVVSSTRSGSSGGEGAFLLPRKDNILALGTISQSKGEAADLTVDSAEVKEMRSRCEDLLPWLKNARLDSNHPIIQGTRPQRRGGVRVERETRREGSLIVHSYGHGGAGWSLAFGTAKEAVGIVSDITSVVQTIVPNKVWQEETIAMEVSRKPSLVLQG</sequence>
<dbReference type="AlphaFoldDB" id="A0A9P8IIH0"/>
<dbReference type="GO" id="GO:0071949">
    <property type="term" value="F:FAD binding"/>
    <property type="evidence" value="ECO:0007669"/>
    <property type="project" value="InterPro"/>
</dbReference>
<organism evidence="9 10">
    <name type="scientific">Trichoglossum hirsutum</name>
    <dbReference type="NCBI Taxonomy" id="265104"/>
    <lineage>
        <taxon>Eukaryota</taxon>
        <taxon>Fungi</taxon>
        <taxon>Dikarya</taxon>
        <taxon>Ascomycota</taxon>
        <taxon>Pezizomycotina</taxon>
        <taxon>Geoglossomycetes</taxon>
        <taxon>Geoglossales</taxon>
        <taxon>Geoglossaceae</taxon>
        <taxon>Trichoglossum</taxon>
    </lineage>
</organism>
<name>A0A9P8IIH0_9PEZI</name>
<proteinExistence type="inferred from homology"/>
<comment type="cofactor">
    <cofactor evidence="1 6">
        <name>FAD</name>
        <dbReference type="ChEBI" id="CHEBI:57692"/>
    </cofactor>
</comment>
<dbReference type="PANTHER" id="PTHR11530:SF25">
    <property type="entry name" value="FAD DEPENDENT OXIDOREDUCTASE DOMAIN-CONTAINING PROTEIN"/>
    <property type="match status" value="1"/>
</dbReference>
<dbReference type="EMBL" id="JAGHQM010001531">
    <property type="protein sequence ID" value="KAH0553247.1"/>
    <property type="molecule type" value="Genomic_DNA"/>
</dbReference>
<evidence type="ECO:0000256" key="4">
    <source>
        <dbReference type="ARBA" id="ARBA00022827"/>
    </source>
</evidence>
<dbReference type="InterPro" id="IPR023209">
    <property type="entry name" value="DAO"/>
</dbReference>
<feature type="region of interest" description="Disordered" evidence="7">
    <location>
        <begin position="1"/>
        <end position="20"/>
    </location>
</feature>
<evidence type="ECO:0000259" key="8">
    <source>
        <dbReference type="Pfam" id="PF01266"/>
    </source>
</evidence>
<comment type="similarity">
    <text evidence="2">Belongs to the DAMOX/DASOX family.</text>
</comment>
<feature type="domain" description="FAD dependent oxidoreductase" evidence="8">
    <location>
        <begin position="24"/>
        <end position="379"/>
    </location>
</feature>
<dbReference type="Proteomes" id="UP000750711">
    <property type="component" value="Unassembled WGS sequence"/>
</dbReference>
<dbReference type="GO" id="GO:0003884">
    <property type="term" value="F:D-amino-acid oxidase activity"/>
    <property type="evidence" value="ECO:0007669"/>
    <property type="project" value="InterPro"/>
</dbReference>
<evidence type="ECO:0000313" key="9">
    <source>
        <dbReference type="EMBL" id="KAH0553247.1"/>
    </source>
</evidence>
<evidence type="ECO:0000256" key="6">
    <source>
        <dbReference type="PIRSR" id="PIRSR000189-1"/>
    </source>
</evidence>
<comment type="caution">
    <text evidence="9">The sequence shown here is derived from an EMBL/GenBank/DDBJ whole genome shotgun (WGS) entry which is preliminary data.</text>
</comment>
<evidence type="ECO:0000256" key="7">
    <source>
        <dbReference type="SAM" id="MobiDB-lite"/>
    </source>
</evidence>
<feature type="binding site" evidence="6">
    <location>
        <position position="200"/>
    </location>
    <ligand>
        <name>FAD</name>
        <dbReference type="ChEBI" id="CHEBI:57692"/>
    </ligand>
</feature>
<dbReference type="PANTHER" id="PTHR11530">
    <property type="entry name" value="D-AMINO ACID OXIDASE"/>
    <property type="match status" value="1"/>
</dbReference>
<evidence type="ECO:0000256" key="3">
    <source>
        <dbReference type="ARBA" id="ARBA00022630"/>
    </source>
</evidence>
<dbReference type="GO" id="GO:0005737">
    <property type="term" value="C:cytoplasm"/>
    <property type="evidence" value="ECO:0007669"/>
    <property type="project" value="TreeGrafter"/>
</dbReference>
<accession>A0A9P8IIH0</accession>
<evidence type="ECO:0000256" key="1">
    <source>
        <dbReference type="ARBA" id="ARBA00001974"/>
    </source>
</evidence>
<feature type="binding site" evidence="6">
    <location>
        <position position="366"/>
    </location>
    <ligand>
        <name>D-dopa</name>
        <dbReference type="ChEBI" id="CHEBI:149689"/>
    </ligand>
</feature>
<evidence type="ECO:0000256" key="5">
    <source>
        <dbReference type="ARBA" id="ARBA00023002"/>
    </source>
</evidence>
<keyword evidence="10" id="KW-1185">Reference proteome</keyword>
<evidence type="ECO:0000256" key="2">
    <source>
        <dbReference type="ARBA" id="ARBA00006730"/>
    </source>
</evidence>
<feature type="binding site" evidence="6">
    <location>
        <position position="338"/>
    </location>
    <ligand>
        <name>D-dopa</name>
        <dbReference type="ChEBI" id="CHEBI:149689"/>
    </ligand>
</feature>
<dbReference type="Gene3D" id="3.40.50.720">
    <property type="entry name" value="NAD(P)-binding Rossmann-like Domain"/>
    <property type="match status" value="1"/>
</dbReference>
<evidence type="ECO:0000313" key="10">
    <source>
        <dbReference type="Proteomes" id="UP000750711"/>
    </source>
</evidence>
<dbReference type="Pfam" id="PF01266">
    <property type="entry name" value="DAO"/>
    <property type="match status" value="1"/>
</dbReference>